<reference evidence="2" key="2">
    <citation type="journal article" date="2023" name="IMA Fungus">
        <title>Comparative genomic study of the Penicillium genus elucidates a diverse pangenome and 15 lateral gene transfer events.</title>
        <authorList>
            <person name="Petersen C."/>
            <person name="Sorensen T."/>
            <person name="Nielsen M.R."/>
            <person name="Sondergaard T.E."/>
            <person name="Sorensen J.L."/>
            <person name="Fitzpatrick D.A."/>
            <person name="Frisvad J.C."/>
            <person name="Nielsen K.L."/>
        </authorList>
    </citation>
    <scope>NUCLEOTIDE SEQUENCE</scope>
    <source>
        <strain evidence="2">IBT 30728</strain>
    </source>
</reference>
<keyword evidence="3" id="KW-1185">Reference proteome</keyword>
<name>A0A9W9WR52_9EURO</name>
<dbReference type="AlphaFoldDB" id="A0A9W9WR52"/>
<sequence>MKMDDQGILRTVARLDSRALRAEQAYAKLEQEVRSLQESLRLSKEDFDHVTRLLEIFYELNQRTGAVVDYLLRERAAPENEGEPLSIQVMLGTIFKKLGENEETEQS</sequence>
<evidence type="ECO:0000256" key="1">
    <source>
        <dbReference type="SAM" id="Coils"/>
    </source>
</evidence>
<evidence type="ECO:0000313" key="3">
    <source>
        <dbReference type="Proteomes" id="UP001148312"/>
    </source>
</evidence>
<evidence type="ECO:0000313" key="2">
    <source>
        <dbReference type="EMBL" id="KAJ5471986.1"/>
    </source>
</evidence>
<dbReference type="RefSeq" id="XP_056786532.1">
    <property type="nucleotide sequence ID" value="XM_056938150.1"/>
</dbReference>
<accession>A0A9W9WR52</accession>
<comment type="caution">
    <text evidence="2">The sequence shown here is derived from an EMBL/GenBank/DDBJ whole genome shotgun (WGS) entry which is preliminary data.</text>
</comment>
<dbReference type="EMBL" id="JAPWDQ010000013">
    <property type="protein sequence ID" value="KAJ5471986.1"/>
    <property type="molecule type" value="Genomic_DNA"/>
</dbReference>
<dbReference type="GeneID" id="81628400"/>
<gene>
    <name evidence="2" type="ORF">N7539_008555</name>
</gene>
<dbReference type="Proteomes" id="UP001148312">
    <property type="component" value="Unassembled WGS sequence"/>
</dbReference>
<proteinExistence type="predicted"/>
<organism evidence="2 3">
    <name type="scientific">Penicillium diatomitis</name>
    <dbReference type="NCBI Taxonomy" id="2819901"/>
    <lineage>
        <taxon>Eukaryota</taxon>
        <taxon>Fungi</taxon>
        <taxon>Dikarya</taxon>
        <taxon>Ascomycota</taxon>
        <taxon>Pezizomycotina</taxon>
        <taxon>Eurotiomycetes</taxon>
        <taxon>Eurotiomycetidae</taxon>
        <taxon>Eurotiales</taxon>
        <taxon>Aspergillaceae</taxon>
        <taxon>Penicillium</taxon>
    </lineage>
</organism>
<protein>
    <submittedName>
        <fullName evidence="2">Uncharacterized protein</fullName>
    </submittedName>
</protein>
<reference evidence="2" key="1">
    <citation type="submission" date="2022-12" db="EMBL/GenBank/DDBJ databases">
        <authorList>
            <person name="Petersen C."/>
        </authorList>
    </citation>
    <scope>NUCLEOTIDE SEQUENCE</scope>
    <source>
        <strain evidence="2">IBT 30728</strain>
    </source>
</reference>
<feature type="coiled-coil region" evidence="1">
    <location>
        <begin position="12"/>
        <end position="46"/>
    </location>
</feature>
<keyword evidence="1" id="KW-0175">Coiled coil</keyword>